<proteinExistence type="predicted"/>
<dbReference type="EMBL" id="JAWDJW010001681">
    <property type="protein sequence ID" value="KAK3078700.1"/>
    <property type="molecule type" value="Genomic_DNA"/>
</dbReference>
<organism evidence="1 2">
    <name type="scientific">Coniosporium uncinatum</name>
    <dbReference type="NCBI Taxonomy" id="93489"/>
    <lineage>
        <taxon>Eukaryota</taxon>
        <taxon>Fungi</taxon>
        <taxon>Dikarya</taxon>
        <taxon>Ascomycota</taxon>
        <taxon>Pezizomycotina</taxon>
        <taxon>Dothideomycetes</taxon>
        <taxon>Dothideomycetes incertae sedis</taxon>
        <taxon>Coniosporium</taxon>
    </lineage>
</organism>
<evidence type="ECO:0000313" key="1">
    <source>
        <dbReference type="EMBL" id="KAK3078700.1"/>
    </source>
</evidence>
<feature type="non-terminal residue" evidence="1">
    <location>
        <position position="1"/>
    </location>
</feature>
<name>A0ACC3DQA1_9PEZI</name>
<keyword evidence="2" id="KW-1185">Reference proteome</keyword>
<gene>
    <name evidence="1" type="ORF">LTS18_006846</name>
</gene>
<sequence>LAKRDAVKALWRRENLPNHPWQVISAIESFIKARRATLAFYELPYFEAEAVADLAAAIAADEEEQQHKARHCHASHQLAYPGYYNGP</sequence>
<evidence type="ECO:0000313" key="2">
    <source>
        <dbReference type="Proteomes" id="UP001186974"/>
    </source>
</evidence>
<reference evidence="1" key="1">
    <citation type="submission" date="2024-09" db="EMBL/GenBank/DDBJ databases">
        <title>Black Yeasts Isolated from many extreme environments.</title>
        <authorList>
            <person name="Coleine C."/>
            <person name="Stajich J.E."/>
            <person name="Selbmann L."/>
        </authorList>
    </citation>
    <scope>NUCLEOTIDE SEQUENCE</scope>
    <source>
        <strain evidence="1">CCFEE 5737</strain>
    </source>
</reference>
<accession>A0ACC3DQA1</accession>
<comment type="caution">
    <text evidence="1">The sequence shown here is derived from an EMBL/GenBank/DDBJ whole genome shotgun (WGS) entry which is preliminary data.</text>
</comment>
<dbReference type="Proteomes" id="UP001186974">
    <property type="component" value="Unassembled WGS sequence"/>
</dbReference>
<protein>
    <submittedName>
        <fullName evidence="1">Uncharacterized protein</fullName>
    </submittedName>
</protein>